<reference evidence="2 3" key="1">
    <citation type="journal article" date="2020" name="Nat. Commun.">
        <title>Donkey genomes provide new insights into domestication and selection for coat color.</title>
        <authorList>
            <person name="Wang"/>
            <person name="C."/>
            <person name="Li"/>
            <person name="H."/>
            <person name="Guo"/>
            <person name="Y."/>
            <person name="Huang"/>
            <person name="J."/>
            <person name="Sun"/>
            <person name="Y."/>
            <person name="Min"/>
            <person name="J."/>
            <person name="Wang"/>
            <person name="J."/>
            <person name="Fang"/>
            <person name="X."/>
            <person name="Zhao"/>
            <person name="Z."/>
            <person name="Wang"/>
            <person name="S."/>
            <person name="Zhang"/>
            <person name="Y."/>
            <person name="Liu"/>
            <person name="Q."/>
            <person name="Jiang"/>
            <person name="Q."/>
            <person name="Wang"/>
            <person name="X."/>
            <person name="Guo"/>
            <person name="Y."/>
            <person name="Yang"/>
            <person name="C."/>
            <person name="Wang"/>
            <person name="Y."/>
            <person name="Tian"/>
            <person name="F."/>
            <person name="Zhuang"/>
            <person name="G."/>
            <person name="Fan"/>
            <person name="Y."/>
            <person name="Gao"/>
            <person name="Q."/>
            <person name="Li"/>
            <person name="Y."/>
            <person name="Ju"/>
            <person name="Z."/>
            <person name="Li"/>
            <person name="J."/>
            <person name="Li"/>
            <person name="R."/>
            <person name="Hou"/>
            <person name="M."/>
            <person name="Yang"/>
            <person name="G."/>
            <person name="Liu"/>
            <person name="G."/>
            <person name="Liu"/>
            <person name="W."/>
            <person name="Guo"/>
            <person name="J."/>
            <person name="Pan"/>
            <person name="S."/>
            <person name="Fan"/>
            <person name="G."/>
            <person name="Zhang"/>
            <person name="W."/>
            <person name="Zhang"/>
            <person name="R."/>
            <person name="Yu"/>
            <person name="J."/>
            <person name="Zhang"/>
            <person name="X."/>
            <person name="Yin"/>
            <person name="Q."/>
            <person name="Ji"/>
            <person name="C."/>
            <person name="Jin"/>
            <person name="Y."/>
            <person name="Yue"/>
            <person name="G."/>
            <person name="Liu"/>
            <person name="M."/>
            <person name="Xu"/>
            <person name="J."/>
            <person name="Liu"/>
            <person name="S."/>
            <person name="Jordana"/>
            <person name="J."/>
            <person name="Noce"/>
            <person name="A."/>
            <person name="Amills"/>
            <person name="M."/>
            <person name="Wu"/>
            <person name="D.D."/>
            <person name="Li"/>
            <person name="S."/>
            <person name="Zhou"/>
            <person name="X. and Zhong"/>
            <person name="J."/>
        </authorList>
    </citation>
    <scope>NUCLEOTIDE SEQUENCE [LARGE SCALE GENOMIC DNA]</scope>
</reference>
<evidence type="ECO:0000313" key="2">
    <source>
        <dbReference type="Ensembl" id="ENSEASP00005060216.1"/>
    </source>
</evidence>
<keyword evidence="3" id="KW-1185">Reference proteome</keyword>
<dbReference type="AlphaFoldDB" id="A0A9L0K3Z1"/>
<reference evidence="2" key="2">
    <citation type="submission" date="2025-08" db="UniProtKB">
        <authorList>
            <consortium name="Ensembl"/>
        </authorList>
    </citation>
    <scope>IDENTIFICATION</scope>
</reference>
<feature type="region of interest" description="Disordered" evidence="1">
    <location>
        <begin position="77"/>
        <end position="129"/>
    </location>
</feature>
<name>A0A9L0K3Z1_EQUAS</name>
<sequence>MCGNNMSAPLPAIIPAARKATAAVSGGSRGSEGTLGPLLTTALRAGSASLTAWRPVGGFPPPGPAWAGWGGVGLSVSGGRRGCGRAGGSARPPPVSPEPSALRSECGPGPPGPRRRPQLVGTGVSGQAP</sequence>
<accession>A0A9L0K3Z1</accession>
<evidence type="ECO:0000256" key="1">
    <source>
        <dbReference type="SAM" id="MobiDB-lite"/>
    </source>
</evidence>
<reference evidence="2" key="3">
    <citation type="submission" date="2025-09" db="UniProtKB">
        <authorList>
            <consortium name="Ensembl"/>
        </authorList>
    </citation>
    <scope>IDENTIFICATION</scope>
</reference>
<evidence type="ECO:0000313" key="3">
    <source>
        <dbReference type="Proteomes" id="UP000694387"/>
    </source>
</evidence>
<dbReference type="GeneTree" id="ENSGT01090000263316"/>
<proteinExistence type="predicted"/>
<protein>
    <submittedName>
        <fullName evidence="2">Uncharacterized protein</fullName>
    </submittedName>
</protein>
<dbReference type="Proteomes" id="UP000694387">
    <property type="component" value="Chromosome 3"/>
</dbReference>
<organism evidence="2 3">
    <name type="scientific">Equus asinus</name>
    <name type="common">Donkey</name>
    <name type="synonym">Equus africanus asinus</name>
    <dbReference type="NCBI Taxonomy" id="9793"/>
    <lineage>
        <taxon>Eukaryota</taxon>
        <taxon>Metazoa</taxon>
        <taxon>Chordata</taxon>
        <taxon>Craniata</taxon>
        <taxon>Vertebrata</taxon>
        <taxon>Euteleostomi</taxon>
        <taxon>Mammalia</taxon>
        <taxon>Eutheria</taxon>
        <taxon>Laurasiatheria</taxon>
        <taxon>Perissodactyla</taxon>
        <taxon>Equidae</taxon>
        <taxon>Equus</taxon>
    </lineage>
</organism>
<dbReference type="Ensembl" id="ENSEAST00005060650.1">
    <property type="protein sequence ID" value="ENSEASP00005060216.1"/>
    <property type="gene ID" value="ENSEASG00005025936.1"/>
</dbReference>